<dbReference type="AlphaFoldDB" id="A0A2S2Q8C5"/>
<keyword evidence="1" id="KW-0812">Transmembrane</keyword>
<evidence type="ECO:0000313" key="4">
    <source>
        <dbReference type="RefSeq" id="XP_025412697.1"/>
    </source>
</evidence>
<dbReference type="Proteomes" id="UP000694846">
    <property type="component" value="Unplaced"/>
</dbReference>
<dbReference type="GeneID" id="112685128"/>
<proteinExistence type="predicted"/>
<protein>
    <submittedName>
        <fullName evidence="4 5">Uncharacterized protein LOC112685128</fullName>
    </submittedName>
</protein>
<dbReference type="PANTHER" id="PTHR37159:SF1">
    <property type="entry name" value="GH11867P"/>
    <property type="match status" value="1"/>
</dbReference>
<reference evidence="4 5" key="2">
    <citation type="submission" date="2025-04" db="UniProtKB">
        <authorList>
            <consortium name="RefSeq"/>
        </authorList>
    </citation>
    <scope>IDENTIFICATION</scope>
    <source>
        <tissue evidence="4 5">Whole body</tissue>
    </source>
</reference>
<gene>
    <name evidence="4 5" type="primary">LOC112685128</name>
    <name evidence="2" type="ORF">g.2919</name>
</gene>
<name>A0A2S2Q8C5_9HEMI</name>
<organism evidence="2">
    <name type="scientific">Sipha flava</name>
    <name type="common">yellow sugarcane aphid</name>
    <dbReference type="NCBI Taxonomy" id="143950"/>
    <lineage>
        <taxon>Eukaryota</taxon>
        <taxon>Metazoa</taxon>
        <taxon>Ecdysozoa</taxon>
        <taxon>Arthropoda</taxon>
        <taxon>Hexapoda</taxon>
        <taxon>Insecta</taxon>
        <taxon>Pterygota</taxon>
        <taxon>Neoptera</taxon>
        <taxon>Paraneoptera</taxon>
        <taxon>Hemiptera</taxon>
        <taxon>Sternorrhyncha</taxon>
        <taxon>Aphidomorpha</taxon>
        <taxon>Aphidoidea</taxon>
        <taxon>Aphididae</taxon>
        <taxon>Sipha</taxon>
    </lineage>
</organism>
<evidence type="ECO:0000313" key="5">
    <source>
        <dbReference type="RefSeq" id="XP_025412698.1"/>
    </source>
</evidence>
<dbReference type="OrthoDB" id="6361347at2759"/>
<dbReference type="EMBL" id="GGMS01004790">
    <property type="protein sequence ID" value="MBY73993.1"/>
    <property type="molecule type" value="Transcribed_RNA"/>
</dbReference>
<sequence>MEEHKAKERVSRILEEGCNILIDKKLPKDVPEWFDEKLFLRGQKYFYNNLYSMFVSKLIGLILVLSIPTLLDALSLIRKSPDPYNSFKRYIYTFRNVLKWYEFDVKNFRSKSQMSMAVIYSLHCAACEPYDRSGLGLRVTQKDMALIQFGLVGLTLLKKKELSIIGNEEDDKSIIHFWRTMGYILGISDQYNLCEGTLEEVRTACAFIFEGVYVVSLNKPPAEYNHMIDALINGLKPISPLLDTDAFLTYAFELCGIHDSEQRITTRYSRWMYNIQTYTHNVLLSKQWLAFIFRPLLNYTLMFSLWINSKFPLGLAFRFGTKIISML</sequence>
<dbReference type="RefSeq" id="XP_025412698.1">
    <property type="nucleotide sequence ID" value="XM_025556913.1"/>
</dbReference>
<feature type="transmembrane region" description="Helical" evidence="1">
    <location>
        <begin position="50"/>
        <end position="71"/>
    </location>
</feature>
<reference evidence="2" key="1">
    <citation type="submission" date="2018-04" db="EMBL/GenBank/DDBJ databases">
        <title>Transcriptome assembly of Sipha flava.</title>
        <authorList>
            <person name="Scully E.D."/>
            <person name="Geib S.M."/>
            <person name="Palmer N.A."/>
            <person name="Koch K."/>
            <person name="Bradshaw J."/>
            <person name="Heng-Moss T."/>
            <person name="Sarath G."/>
        </authorList>
    </citation>
    <scope>NUCLEOTIDE SEQUENCE</scope>
</reference>
<keyword evidence="1" id="KW-1133">Transmembrane helix</keyword>
<dbReference type="PANTHER" id="PTHR37159">
    <property type="entry name" value="GH11867P"/>
    <property type="match status" value="1"/>
</dbReference>
<evidence type="ECO:0000256" key="1">
    <source>
        <dbReference type="SAM" id="Phobius"/>
    </source>
</evidence>
<evidence type="ECO:0000313" key="2">
    <source>
        <dbReference type="EMBL" id="MBY73993.1"/>
    </source>
</evidence>
<keyword evidence="3" id="KW-1185">Reference proteome</keyword>
<evidence type="ECO:0000313" key="3">
    <source>
        <dbReference type="Proteomes" id="UP000694846"/>
    </source>
</evidence>
<dbReference type="RefSeq" id="XP_025412697.1">
    <property type="nucleotide sequence ID" value="XM_025556912.1"/>
</dbReference>
<keyword evidence="1" id="KW-0472">Membrane</keyword>
<accession>A0A2S2Q8C5</accession>